<evidence type="ECO:0000256" key="9">
    <source>
        <dbReference type="SAM" id="Phobius"/>
    </source>
</evidence>
<name>S6ACJ0_SULDS</name>
<evidence type="ECO:0000313" key="12">
    <source>
        <dbReference type="Proteomes" id="UP000015559"/>
    </source>
</evidence>
<dbReference type="OrthoDB" id="8521102at2"/>
<gene>
    <name evidence="11" type="ORF">SCD_n01807</name>
</gene>
<evidence type="ECO:0000256" key="5">
    <source>
        <dbReference type="ARBA" id="ARBA00023136"/>
    </source>
</evidence>
<dbReference type="PIRSF" id="PIRSF006170">
    <property type="entry name" value="YfgM"/>
    <property type="match status" value="1"/>
</dbReference>
<dbReference type="Proteomes" id="UP000015559">
    <property type="component" value="Chromosome"/>
</dbReference>
<dbReference type="STRING" id="1163617.SCD_n01807"/>
<dbReference type="KEGG" id="sdr:SCD_n01807"/>
<sequence length="211" mass="23298">MAYDLEEQEKVDELKAWWKKNGTTVMLAVAVFAAVVAGMQGWRAYQHSQQRQAALAYEAVQNGVQSKDIKRIRDAAGQLIEKYPGTPYASRAALLAAGVNYESGDAKSAKAQLQWVVEHAKEDGARDIARLRLAGILLDEKNYEEAMKTLEASHEKAFDGLFSDLKGDLLTAQGKMADARVAYKAALEKMDEKSAYRQVVEMKLDGLGERG</sequence>
<evidence type="ECO:0000256" key="3">
    <source>
        <dbReference type="ARBA" id="ARBA00022692"/>
    </source>
</evidence>
<keyword evidence="12" id="KW-1185">Reference proteome</keyword>
<dbReference type="SUPFAM" id="SSF48452">
    <property type="entry name" value="TPR-like"/>
    <property type="match status" value="1"/>
</dbReference>
<evidence type="ECO:0000256" key="6">
    <source>
        <dbReference type="ARBA" id="ARBA00023186"/>
    </source>
</evidence>
<dbReference type="eggNOG" id="COG2976">
    <property type="taxonomic scope" value="Bacteria"/>
</dbReference>
<dbReference type="InterPro" id="IPR018704">
    <property type="entry name" value="SecYEG/CpoB_TPR"/>
</dbReference>
<dbReference type="AlphaFoldDB" id="S6ACJ0"/>
<evidence type="ECO:0000256" key="4">
    <source>
        <dbReference type="ARBA" id="ARBA00022989"/>
    </source>
</evidence>
<dbReference type="InterPro" id="IPR026039">
    <property type="entry name" value="YfgM"/>
</dbReference>
<comment type="subcellular location">
    <subcellularLocation>
        <location evidence="1">Cell membrane</location>
        <topology evidence="1">Single-pass type II membrane protein</topology>
    </subcellularLocation>
</comment>
<evidence type="ECO:0000256" key="7">
    <source>
        <dbReference type="ARBA" id="ARBA00024197"/>
    </source>
</evidence>
<keyword evidence="6" id="KW-0143">Chaperone</keyword>
<dbReference type="GO" id="GO:0005886">
    <property type="term" value="C:plasma membrane"/>
    <property type="evidence" value="ECO:0007669"/>
    <property type="project" value="UniProtKB-SubCell"/>
</dbReference>
<dbReference type="RefSeq" id="WP_009204809.1">
    <property type="nucleotide sequence ID" value="NC_022357.1"/>
</dbReference>
<protein>
    <recommendedName>
        <fullName evidence="8">Ancillary SecYEG translocon subunit</fullName>
    </recommendedName>
</protein>
<dbReference type="HOGENOM" id="CLU_084785_1_1_4"/>
<evidence type="ECO:0000256" key="2">
    <source>
        <dbReference type="ARBA" id="ARBA00022475"/>
    </source>
</evidence>
<organism evidence="11 12">
    <name type="scientific">Sulfuricella denitrificans (strain DSM 22764 / NBRC 105220 / skB26)</name>
    <dbReference type="NCBI Taxonomy" id="1163617"/>
    <lineage>
        <taxon>Bacteria</taxon>
        <taxon>Pseudomonadati</taxon>
        <taxon>Pseudomonadota</taxon>
        <taxon>Betaproteobacteria</taxon>
        <taxon>Nitrosomonadales</taxon>
        <taxon>Sulfuricellaceae</taxon>
        <taxon>Sulfuricella</taxon>
    </lineage>
</organism>
<feature type="domain" description="Ancillary SecYEG translocon subunit/Cell division coordinator CpoB TPR" evidence="10">
    <location>
        <begin position="15"/>
        <end position="208"/>
    </location>
</feature>
<keyword evidence="5 9" id="KW-0472">Membrane</keyword>
<feature type="transmembrane region" description="Helical" evidence="9">
    <location>
        <begin position="24"/>
        <end position="42"/>
    </location>
</feature>
<dbReference type="InterPro" id="IPR011990">
    <property type="entry name" value="TPR-like_helical_dom_sf"/>
</dbReference>
<reference evidence="11 12" key="1">
    <citation type="journal article" date="2012" name="Appl. Environ. Microbiol.">
        <title>Draft genome sequence of a psychrotolerant sulfur-oxidizing bacterium, Sulfuricella denitrificans skB26, and proteomic insights into cold adaptation.</title>
        <authorList>
            <person name="Watanabe T."/>
            <person name="Kojima H."/>
            <person name="Fukui M."/>
        </authorList>
    </citation>
    <scope>NUCLEOTIDE SEQUENCE [LARGE SCALE GENOMIC DNA]</scope>
    <source>
        <strain evidence="12">skB26</strain>
    </source>
</reference>
<evidence type="ECO:0000256" key="8">
    <source>
        <dbReference type="ARBA" id="ARBA00024235"/>
    </source>
</evidence>
<keyword evidence="2" id="KW-1003">Cell membrane</keyword>
<accession>S6ACJ0</accession>
<evidence type="ECO:0000256" key="1">
    <source>
        <dbReference type="ARBA" id="ARBA00004401"/>
    </source>
</evidence>
<dbReference type="GO" id="GO:0044877">
    <property type="term" value="F:protein-containing complex binding"/>
    <property type="evidence" value="ECO:0007669"/>
    <property type="project" value="InterPro"/>
</dbReference>
<dbReference type="PANTHER" id="PTHR38035:SF1">
    <property type="entry name" value="ANCILLARY SECYEG TRANSLOCON SUBUNIT"/>
    <property type="match status" value="1"/>
</dbReference>
<dbReference type="Gene3D" id="1.25.40.10">
    <property type="entry name" value="Tetratricopeptide repeat domain"/>
    <property type="match status" value="1"/>
</dbReference>
<evidence type="ECO:0000313" key="11">
    <source>
        <dbReference type="EMBL" id="BAN35618.1"/>
    </source>
</evidence>
<comment type="similarity">
    <text evidence="7">Belongs to the YfgM family.</text>
</comment>
<dbReference type="Pfam" id="PF09976">
    <property type="entry name" value="TPR_21"/>
    <property type="match status" value="1"/>
</dbReference>
<proteinExistence type="inferred from homology"/>
<keyword evidence="3 9" id="KW-0812">Transmembrane</keyword>
<keyword evidence="4 9" id="KW-1133">Transmembrane helix</keyword>
<dbReference type="PANTHER" id="PTHR38035">
    <property type="entry name" value="UPF0070 PROTEIN YFGM"/>
    <property type="match status" value="1"/>
</dbReference>
<evidence type="ECO:0000259" key="10">
    <source>
        <dbReference type="Pfam" id="PF09976"/>
    </source>
</evidence>
<dbReference type="EMBL" id="AP013066">
    <property type="protein sequence ID" value="BAN35618.1"/>
    <property type="molecule type" value="Genomic_DNA"/>
</dbReference>